<organism evidence="5 6">
    <name type="scientific">Gallus gallus</name>
    <name type="common">Chicken</name>
    <dbReference type="NCBI Taxonomy" id="9031"/>
    <lineage>
        <taxon>Eukaryota</taxon>
        <taxon>Metazoa</taxon>
        <taxon>Chordata</taxon>
        <taxon>Craniata</taxon>
        <taxon>Vertebrata</taxon>
        <taxon>Euteleostomi</taxon>
        <taxon>Archelosauria</taxon>
        <taxon>Archosauria</taxon>
        <taxon>Dinosauria</taxon>
        <taxon>Saurischia</taxon>
        <taxon>Theropoda</taxon>
        <taxon>Coelurosauria</taxon>
        <taxon>Aves</taxon>
        <taxon>Neognathae</taxon>
        <taxon>Galloanserae</taxon>
        <taxon>Galliformes</taxon>
        <taxon>Phasianidae</taxon>
        <taxon>Phasianinae</taxon>
        <taxon>Gallus</taxon>
    </lineage>
</organism>
<evidence type="ECO:0000256" key="3">
    <source>
        <dbReference type="SAM" id="MobiDB-lite"/>
    </source>
</evidence>
<comment type="similarity">
    <text evidence="1">Belongs to the tachykinin family.</text>
</comment>
<dbReference type="OrthoDB" id="8908278at2759"/>
<feature type="region of interest" description="Disordered" evidence="3">
    <location>
        <begin position="18"/>
        <end position="179"/>
    </location>
</feature>
<evidence type="ECO:0000313" key="6">
    <source>
        <dbReference type="Proteomes" id="UP000000539"/>
    </source>
</evidence>
<evidence type="ECO:0000256" key="1">
    <source>
        <dbReference type="ARBA" id="ARBA00007518"/>
    </source>
</evidence>
<accession>A0A8V1A9R6</accession>
<feature type="chain" id="PRO_5036496997" evidence="4">
    <location>
        <begin position="20"/>
        <end position="179"/>
    </location>
</feature>
<feature type="signal peptide" evidence="4">
    <location>
        <begin position="1"/>
        <end position="19"/>
    </location>
</feature>
<protein>
    <submittedName>
        <fullName evidence="5">Tachykinin 3</fullName>
    </submittedName>
</protein>
<keyword evidence="6" id="KW-1185">Reference proteome</keyword>
<dbReference type="Proteomes" id="UP000000539">
    <property type="component" value="Chromosome 34"/>
</dbReference>
<feature type="compositionally biased region" description="Gly residues" evidence="3">
    <location>
        <begin position="88"/>
        <end position="106"/>
    </location>
</feature>
<reference evidence="5" key="3">
    <citation type="submission" date="2025-09" db="UniProtKB">
        <authorList>
            <consortium name="Ensembl"/>
        </authorList>
    </citation>
    <scope>IDENTIFICATION</scope>
    <source>
        <strain evidence="5">broiler</strain>
    </source>
</reference>
<proteinExistence type="inferred from homology"/>
<dbReference type="PROSITE" id="PS00267">
    <property type="entry name" value="TACHYKININ"/>
    <property type="match status" value="1"/>
</dbReference>
<dbReference type="InterPro" id="IPR013055">
    <property type="entry name" value="Tachy_Neuro_lke_CS"/>
</dbReference>
<keyword evidence="2" id="KW-0027">Amidation</keyword>
<dbReference type="AlphaFoldDB" id="A0A8V1A9R6"/>
<reference evidence="5" key="2">
    <citation type="submission" date="2025-08" db="UniProtKB">
        <authorList>
            <consortium name="Ensembl"/>
        </authorList>
    </citation>
    <scope>IDENTIFICATION</scope>
    <source>
        <strain evidence="5">broiler</strain>
    </source>
</reference>
<evidence type="ECO:0000313" key="5">
    <source>
        <dbReference type="Ensembl" id="ENSGALP00010038133.1"/>
    </source>
</evidence>
<name>A0A8V1A9R6_CHICK</name>
<evidence type="ECO:0000256" key="4">
    <source>
        <dbReference type="SAM" id="SignalP"/>
    </source>
</evidence>
<sequence>MRSRALLAVLALALPFALSAPPGSAPRSQVRPHRRGSGVAPRGSAHRSASRRGVPARSSCPGEPGAARGPPSPLFCSCCGRRRTVRAGRGGTRGAGRRWLGGGGVSPGPRERPDGSAQRPLLSPAGPPAPAPPQKRDMHDFFVGLMGKRAAEPGRAAGGRRGRPPPDGVRAAGPPRPAP</sequence>
<evidence type="ECO:0000256" key="2">
    <source>
        <dbReference type="ARBA" id="ARBA00022815"/>
    </source>
</evidence>
<reference evidence="5" key="1">
    <citation type="submission" date="2020-11" db="EMBL/GenBank/DDBJ databases">
        <title>Gallus gallus (Chicken) genome, bGalGal1, GRCg7b, maternal haplotype autosomes + Z &amp; W.</title>
        <authorList>
            <person name="Warren W."/>
            <person name="Formenti G."/>
            <person name="Fedrigo O."/>
            <person name="Haase B."/>
            <person name="Mountcastle J."/>
            <person name="Balacco J."/>
            <person name="Tracey A."/>
            <person name="Schneider V."/>
            <person name="Okimoto R."/>
            <person name="Cheng H."/>
            <person name="Hawken R."/>
            <person name="Howe K."/>
            <person name="Jarvis E.D."/>
        </authorList>
    </citation>
    <scope>NUCLEOTIDE SEQUENCE [LARGE SCALE GENOMIC DNA]</scope>
    <source>
        <strain evidence="5">Broiler</strain>
    </source>
</reference>
<dbReference type="Ensembl" id="ENSGALT00010061774.1">
    <property type="protein sequence ID" value="ENSGALP00010038133.1"/>
    <property type="gene ID" value="ENSGALG00010025311.1"/>
</dbReference>
<keyword evidence="4" id="KW-0732">Signal</keyword>